<feature type="region of interest" description="Disordered" evidence="1">
    <location>
        <begin position="1"/>
        <end position="22"/>
    </location>
</feature>
<evidence type="ECO:0000256" key="1">
    <source>
        <dbReference type="SAM" id="MobiDB-lite"/>
    </source>
</evidence>
<name>A0A2Z7BZH5_9LAMI</name>
<proteinExistence type="predicted"/>
<sequence>MAGALLAGPPPGPDGPNLTDLGSNRYLTKENWPLQVDAPAMLHRYDHLAGLGVRSPCSGNQCRSPSGWTTPRCEIGAPPEFDHQDPSMAV</sequence>
<accession>A0A2Z7BZH5</accession>
<gene>
    <name evidence="2" type="ORF">F511_27322</name>
</gene>
<dbReference type="Proteomes" id="UP000250235">
    <property type="component" value="Unassembled WGS sequence"/>
</dbReference>
<evidence type="ECO:0000313" key="3">
    <source>
        <dbReference type="Proteomes" id="UP000250235"/>
    </source>
</evidence>
<dbReference type="AlphaFoldDB" id="A0A2Z7BZH5"/>
<keyword evidence="3" id="KW-1185">Reference proteome</keyword>
<dbReference type="EMBL" id="KV000874">
    <property type="protein sequence ID" value="KZV39889.1"/>
    <property type="molecule type" value="Genomic_DNA"/>
</dbReference>
<evidence type="ECO:0000313" key="2">
    <source>
        <dbReference type="EMBL" id="KZV39889.1"/>
    </source>
</evidence>
<organism evidence="2 3">
    <name type="scientific">Dorcoceras hygrometricum</name>
    <dbReference type="NCBI Taxonomy" id="472368"/>
    <lineage>
        <taxon>Eukaryota</taxon>
        <taxon>Viridiplantae</taxon>
        <taxon>Streptophyta</taxon>
        <taxon>Embryophyta</taxon>
        <taxon>Tracheophyta</taxon>
        <taxon>Spermatophyta</taxon>
        <taxon>Magnoliopsida</taxon>
        <taxon>eudicotyledons</taxon>
        <taxon>Gunneridae</taxon>
        <taxon>Pentapetalae</taxon>
        <taxon>asterids</taxon>
        <taxon>lamiids</taxon>
        <taxon>Lamiales</taxon>
        <taxon>Gesneriaceae</taxon>
        <taxon>Didymocarpoideae</taxon>
        <taxon>Trichosporeae</taxon>
        <taxon>Loxocarpinae</taxon>
        <taxon>Dorcoceras</taxon>
    </lineage>
</organism>
<reference evidence="2 3" key="1">
    <citation type="journal article" date="2015" name="Proc. Natl. Acad. Sci. U.S.A.">
        <title>The resurrection genome of Boea hygrometrica: A blueprint for survival of dehydration.</title>
        <authorList>
            <person name="Xiao L."/>
            <person name="Yang G."/>
            <person name="Zhang L."/>
            <person name="Yang X."/>
            <person name="Zhao S."/>
            <person name="Ji Z."/>
            <person name="Zhou Q."/>
            <person name="Hu M."/>
            <person name="Wang Y."/>
            <person name="Chen M."/>
            <person name="Xu Y."/>
            <person name="Jin H."/>
            <person name="Xiao X."/>
            <person name="Hu G."/>
            <person name="Bao F."/>
            <person name="Hu Y."/>
            <person name="Wan P."/>
            <person name="Li L."/>
            <person name="Deng X."/>
            <person name="Kuang T."/>
            <person name="Xiang C."/>
            <person name="Zhu J.K."/>
            <person name="Oliver M.J."/>
            <person name="He Y."/>
        </authorList>
    </citation>
    <scope>NUCLEOTIDE SEQUENCE [LARGE SCALE GENOMIC DNA]</scope>
    <source>
        <strain evidence="3">cv. XS01</strain>
    </source>
</reference>
<protein>
    <submittedName>
        <fullName evidence="2">Uncharacterized protein</fullName>
    </submittedName>
</protein>